<dbReference type="Gene3D" id="3.40.50.1010">
    <property type="entry name" value="5'-nuclease"/>
    <property type="match status" value="1"/>
</dbReference>
<evidence type="ECO:0008006" key="2">
    <source>
        <dbReference type="Google" id="ProtNLM"/>
    </source>
</evidence>
<dbReference type="InterPro" id="IPR029060">
    <property type="entry name" value="PIN-like_dom_sf"/>
</dbReference>
<evidence type="ECO:0000313" key="1">
    <source>
        <dbReference type="EMBL" id="MCL7344658.1"/>
    </source>
</evidence>
<accession>A0AAE3K3K4</accession>
<sequence length="80" mass="9484">MLDTNVLIDYLYEFSDKHKQAVELIRNLKEKGYSIYVPYSVKNELTKIVAGSFMILRDLIISEMRKNNWDVLPAKDRLEF</sequence>
<organism evidence="1">
    <name type="scientific">Candidatus Aramenus sulfurataquae</name>
    <dbReference type="NCBI Taxonomy" id="1326980"/>
    <lineage>
        <taxon>Archaea</taxon>
        <taxon>Thermoproteota</taxon>
        <taxon>Thermoprotei</taxon>
        <taxon>Sulfolobales</taxon>
        <taxon>Sulfolobaceae</taxon>
        <taxon>Candidatus Aramenus</taxon>
    </lineage>
</organism>
<proteinExistence type="predicted"/>
<comment type="caution">
    <text evidence="1">The sequence shown here is derived from an EMBL/GenBank/DDBJ whole genome shotgun (WGS) entry which is preliminary data.</text>
</comment>
<gene>
    <name evidence="1" type="ORF">TQ35_008815</name>
</gene>
<dbReference type="SUPFAM" id="SSF88723">
    <property type="entry name" value="PIN domain-like"/>
    <property type="match status" value="1"/>
</dbReference>
<protein>
    <recommendedName>
        <fullName evidence="2">PIN domain-containing protein</fullName>
    </recommendedName>
</protein>
<name>A0AAE3K3K4_9CREN</name>
<dbReference type="EMBL" id="JZWS02000021">
    <property type="protein sequence ID" value="MCL7344658.1"/>
    <property type="molecule type" value="Genomic_DNA"/>
</dbReference>
<reference evidence="1" key="1">
    <citation type="submission" date="2022-05" db="EMBL/GenBank/DDBJ databases">
        <title>Metagenome Sequencing of an Archaeal-Dominated Microbial Community from a Hot Spring at the Los Azufres Geothermal Field, Mexico.</title>
        <authorList>
            <person name="Marin-Paredes R."/>
            <person name="Martinez-Romero E."/>
            <person name="Servin-Garciduenas L.E."/>
        </authorList>
    </citation>
    <scope>NUCLEOTIDE SEQUENCE</scope>
    <source>
        <strain evidence="1">AZ1-454</strain>
    </source>
</reference>
<dbReference type="AlphaFoldDB" id="A0AAE3K3K4"/>